<dbReference type="PATRIC" id="fig|1675527.3.peg.2972"/>
<proteinExistence type="predicted"/>
<protein>
    <submittedName>
        <fullName evidence="1">Uncharacterized protein</fullName>
    </submittedName>
</protein>
<dbReference type="AlphaFoldDB" id="A0A0J9E4Y9"/>
<dbReference type="Proteomes" id="UP000037178">
    <property type="component" value="Unassembled WGS sequence"/>
</dbReference>
<accession>A0A0J9E4Y9</accession>
<dbReference type="EMBL" id="LFTY01000002">
    <property type="protein sequence ID" value="KMW57870.1"/>
    <property type="molecule type" value="Genomic_DNA"/>
</dbReference>
<evidence type="ECO:0000313" key="1">
    <source>
        <dbReference type="EMBL" id="KMW57870.1"/>
    </source>
</evidence>
<organism evidence="1 2">
    <name type="scientific">Candidatus Rhodobacter oscarellae</name>
    <dbReference type="NCBI Taxonomy" id="1675527"/>
    <lineage>
        <taxon>Bacteria</taxon>
        <taxon>Pseudomonadati</taxon>
        <taxon>Pseudomonadota</taxon>
        <taxon>Alphaproteobacteria</taxon>
        <taxon>Rhodobacterales</taxon>
        <taxon>Rhodobacter group</taxon>
        <taxon>Rhodobacter</taxon>
    </lineage>
</organism>
<keyword evidence="2" id="KW-1185">Reference proteome</keyword>
<dbReference type="RefSeq" id="WP_049643548.1">
    <property type="nucleotide sequence ID" value="NZ_LFTY01000002.1"/>
</dbReference>
<sequence>MFRSQAEYLAILDRGRPSDLRATFKTNRVGYQLPKMRFTNTFQPPAPALDRYRAAYAEFLEKVGVSDMVAQAQNGVLDRARRVLDTYNGMSPEEREQWPQTFRQLDFKALQKTLSKQPQA</sequence>
<dbReference type="STRING" id="1675527.AIOL_002838"/>
<comment type="caution">
    <text evidence="1">The sequence shown here is derived from an EMBL/GenBank/DDBJ whole genome shotgun (WGS) entry which is preliminary data.</text>
</comment>
<reference evidence="1 2" key="1">
    <citation type="submission" date="2015-06" db="EMBL/GenBank/DDBJ databases">
        <title>Draft genome sequence of an Alphaproteobacteria species associated to the Mediterranean sponge Oscarella lobularis.</title>
        <authorList>
            <person name="Jourda C."/>
            <person name="Santini S."/>
            <person name="Claverie J.-M."/>
        </authorList>
    </citation>
    <scope>NUCLEOTIDE SEQUENCE [LARGE SCALE GENOMIC DNA]</scope>
    <source>
        <strain evidence="1">IGS</strain>
    </source>
</reference>
<name>A0A0J9E4Y9_9RHOB</name>
<gene>
    <name evidence="1" type="ORF">AIOL_002838</name>
</gene>
<evidence type="ECO:0000313" key="2">
    <source>
        <dbReference type="Proteomes" id="UP000037178"/>
    </source>
</evidence>